<dbReference type="GO" id="GO:0004831">
    <property type="term" value="F:tyrosine-tRNA ligase activity"/>
    <property type="evidence" value="ECO:0007669"/>
    <property type="project" value="UniProtKB-EC"/>
</dbReference>
<dbReference type="CDD" id="cd00805">
    <property type="entry name" value="TyrRS_core"/>
    <property type="match status" value="1"/>
</dbReference>
<dbReference type="InterPro" id="IPR024107">
    <property type="entry name" value="Tyr-tRNA-ligase_bac_1"/>
</dbReference>
<evidence type="ECO:0000256" key="4">
    <source>
        <dbReference type="ARBA" id="ARBA00022840"/>
    </source>
</evidence>
<dbReference type="PANTHER" id="PTHR11766">
    <property type="entry name" value="TYROSYL-TRNA SYNTHETASE"/>
    <property type="match status" value="1"/>
</dbReference>
<keyword evidence="4 9" id="KW-0067">ATP-binding</keyword>
<keyword evidence="2 9" id="KW-0436">Ligase</keyword>
<comment type="catalytic activity">
    <reaction evidence="8 9">
        <text>tRNA(Tyr) + L-tyrosine + ATP = L-tyrosyl-tRNA(Tyr) + AMP + diphosphate + H(+)</text>
        <dbReference type="Rhea" id="RHEA:10220"/>
        <dbReference type="Rhea" id="RHEA-COMP:9706"/>
        <dbReference type="Rhea" id="RHEA-COMP:9707"/>
        <dbReference type="ChEBI" id="CHEBI:15378"/>
        <dbReference type="ChEBI" id="CHEBI:30616"/>
        <dbReference type="ChEBI" id="CHEBI:33019"/>
        <dbReference type="ChEBI" id="CHEBI:58315"/>
        <dbReference type="ChEBI" id="CHEBI:78442"/>
        <dbReference type="ChEBI" id="CHEBI:78536"/>
        <dbReference type="ChEBI" id="CHEBI:456215"/>
        <dbReference type="EC" id="6.1.1.1"/>
    </reaction>
</comment>
<name>A0A9W8GIV6_9FUNG</name>
<dbReference type="PANTHER" id="PTHR11766:SF0">
    <property type="entry name" value="TYROSINE--TRNA LIGASE, MITOCHONDRIAL"/>
    <property type="match status" value="1"/>
</dbReference>
<keyword evidence="11" id="KW-1185">Reference proteome</keyword>
<dbReference type="PROSITE" id="PS00178">
    <property type="entry name" value="AA_TRNA_LIGASE_I"/>
    <property type="match status" value="1"/>
</dbReference>
<evidence type="ECO:0000313" key="11">
    <source>
        <dbReference type="Proteomes" id="UP001151516"/>
    </source>
</evidence>
<dbReference type="GO" id="GO:0005739">
    <property type="term" value="C:mitochondrion"/>
    <property type="evidence" value="ECO:0007669"/>
    <property type="project" value="TreeGrafter"/>
</dbReference>
<comment type="caution">
    <text evidence="10">The sequence shown here is derived from an EMBL/GenBank/DDBJ whole genome shotgun (WGS) entry which is preliminary data.</text>
</comment>
<evidence type="ECO:0000256" key="8">
    <source>
        <dbReference type="ARBA" id="ARBA00048248"/>
    </source>
</evidence>
<dbReference type="HAMAP" id="MF_02006">
    <property type="entry name" value="Tyr_tRNA_synth_type1"/>
    <property type="match status" value="1"/>
</dbReference>
<dbReference type="GO" id="GO:0006437">
    <property type="term" value="P:tyrosyl-tRNA aminoacylation"/>
    <property type="evidence" value="ECO:0007669"/>
    <property type="project" value="InterPro"/>
</dbReference>
<dbReference type="InterPro" id="IPR002307">
    <property type="entry name" value="Tyr-tRNA-ligase"/>
</dbReference>
<evidence type="ECO:0000256" key="5">
    <source>
        <dbReference type="ARBA" id="ARBA00022917"/>
    </source>
</evidence>
<keyword evidence="3 9" id="KW-0547">Nucleotide-binding</keyword>
<dbReference type="Gene3D" id="3.40.50.620">
    <property type="entry name" value="HUPs"/>
    <property type="match status" value="1"/>
</dbReference>
<keyword evidence="5 9" id="KW-0648">Protein biosynthesis</keyword>
<dbReference type="GO" id="GO:0005829">
    <property type="term" value="C:cytosol"/>
    <property type="evidence" value="ECO:0007669"/>
    <property type="project" value="TreeGrafter"/>
</dbReference>
<proteinExistence type="inferred from homology"/>
<dbReference type="Gene3D" id="3.10.290.10">
    <property type="entry name" value="RNA-binding S4 domain"/>
    <property type="match status" value="1"/>
</dbReference>
<dbReference type="GO" id="GO:0005524">
    <property type="term" value="F:ATP binding"/>
    <property type="evidence" value="ECO:0007669"/>
    <property type="project" value="UniProtKB-KW"/>
</dbReference>
<evidence type="ECO:0000256" key="2">
    <source>
        <dbReference type="ARBA" id="ARBA00022598"/>
    </source>
</evidence>
<dbReference type="EMBL" id="JANBTX010000062">
    <property type="protein sequence ID" value="KAJ2687797.1"/>
    <property type="molecule type" value="Genomic_DNA"/>
</dbReference>
<dbReference type="InterPro" id="IPR002305">
    <property type="entry name" value="aa-tRNA-synth_Ic"/>
</dbReference>
<gene>
    <name evidence="10" type="primary">MSY1</name>
    <name evidence="10" type="ORF">IWW39_002677</name>
</gene>
<dbReference type="EC" id="6.1.1.1" evidence="1 9"/>
<dbReference type="GO" id="GO:0003723">
    <property type="term" value="F:RNA binding"/>
    <property type="evidence" value="ECO:0007669"/>
    <property type="project" value="InterPro"/>
</dbReference>
<dbReference type="InterPro" id="IPR014729">
    <property type="entry name" value="Rossmann-like_a/b/a_fold"/>
</dbReference>
<comment type="similarity">
    <text evidence="9">Belongs to the class-I aminoacyl-tRNA synthetase family.</text>
</comment>
<dbReference type="FunFam" id="1.10.240.10:FF:000001">
    <property type="entry name" value="Tyrosine--tRNA ligase"/>
    <property type="match status" value="1"/>
</dbReference>
<reference evidence="10" key="1">
    <citation type="submission" date="2022-07" db="EMBL/GenBank/DDBJ databases">
        <title>Phylogenomic reconstructions and comparative analyses of Kickxellomycotina fungi.</title>
        <authorList>
            <person name="Reynolds N.K."/>
            <person name="Stajich J.E."/>
            <person name="Barry K."/>
            <person name="Grigoriev I.V."/>
            <person name="Crous P."/>
            <person name="Smith M.E."/>
        </authorList>
    </citation>
    <scope>NUCLEOTIDE SEQUENCE</scope>
    <source>
        <strain evidence="10">CBS 109367</strain>
    </source>
</reference>
<dbReference type="Gene3D" id="1.10.240.10">
    <property type="entry name" value="Tyrosyl-Transfer RNA Synthetase"/>
    <property type="match status" value="1"/>
</dbReference>
<dbReference type="AlphaFoldDB" id="A0A9W8GIV6"/>
<dbReference type="Pfam" id="PF00579">
    <property type="entry name" value="tRNA-synt_1b"/>
    <property type="match status" value="1"/>
</dbReference>
<dbReference type="NCBIfam" id="TIGR00234">
    <property type="entry name" value="tyrS"/>
    <property type="match status" value="1"/>
</dbReference>
<keyword evidence="6 9" id="KW-0030">Aminoacyl-tRNA synthetase</keyword>
<dbReference type="PRINTS" id="PR01040">
    <property type="entry name" value="TRNASYNTHTYR"/>
</dbReference>
<evidence type="ECO:0000313" key="10">
    <source>
        <dbReference type="EMBL" id="KAJ2687797.1"/>
    </source>
</evidence>
<dbReference type="SUPFAM" id="SSF55174">
    <property type="entry name" value="Alpha-L RNA-binding motif"/>
    <property type="match status" value="1"/>
</dbReference>
<dbReference type="InterPro" id="IPR024088">
    <property type="entry name" value="Tyr-tRNA-ligase_bac-type"/>
</dbReference>
<protein>
    <recommendedName>
        <fullName evidence="1 9">Tyrosine--tRNA ligase</fullName>
        <ecNumber evidence="1 9">6.1.1.1</ecNumber>
    </recommendedName>
    <alternativeName>
        <fullName evidence="7 9">Tyrosyl-tRNA synthetase</fullName>
    </alternativeName>
</protein>
<dbReference type="OrthoDB" id="337870at2759"/>
<dbReference type="SUPFAM" id="SSF52374">
    <property type="entry name" value="Nucleotidylyl transferase"/>
    <property type="match status" value="1"/>
</dbReference>
<accession>A0A9W8GIV6</accession>
<evidence type="ECO:0000256" key="6">
    <source>
        <dbReference type="ARBA" id="ARBA00023146"/>
    </source>
</evidence>
<dbReference type="InterPro" id="IPR036986">
    <property type="entry name" value="S4_RNA-bd_sf"/>
</dbReference>
<sequence length="496" mass="54621">MNLLRGLAVRCGRPSAVRGFCQRRSVHSNVVGTLRERGFIHSVTNDDAAYKLEKPAPVYCGVDPTADSLHLGNMVTLMGLLHFHLAGHQALPLVGNATGMIGDPSGKNSERVALGQSTLAKNVAGIEVQLERFFRRGTRYAAQRMPELDHRGLKPVRILHNADWYKDMNILTFLGHIGRYARVGVMMARDSVKSRLQSTQGISFTEFSYQLLQAYDFWYLYHHHGCRVQLGGSDQWGNITAGTDLIHRMPFSETKNETGEVSALYDTPGTNIKGGESGPIGITIPLLTTASGEKFGKSAGNAIWLDENRTSAFDVYQFFVKTADADVEKFLKMFTLLPLLRIEQVMLAHREAPELFVAQKLLAAEVTELIHGIPGLQRALLSTAVLFGDQLSPIKQFSEQDFVDTFAHDQRIVSVPASDIDGKTICDIAVRLGSCTSKSAAARLVSMGGLYWNNKPVADKMWKPLAGTDDFLGEGAIGILRTGKTNYRILRVISDL</sequence>
<organism evidence="10 11">
    <name type="scientific">Coemansia spiralis</name>
    <dbReference type="NCBI Taxonomy" id="417178"/>
    <lineage>
        <taxon>Eukaryota</taxon>
        <taxon>Fungi</taxon>
        <taxon>Fungi incertae sedis</taxon>
        <taxon>Zoopagomycota</taxon>
        <taxon>Kickxellomycotina</taxon>
        <taxon>Kickxellomycetes</taxon>
        <taxon>Kickxellales</taxon>
        <taxon>Kickxellaceae</taxon>
        <taxon>Coemansia</taxon>
    </lineage>
</organism>
<dbReference type="InterPro" id="IPR001412">
    <property type="entry name" value="aa-tRNA-synth_I_CS"/>
</dbReference>
<evidence type="ECO:0000256" key="1">
    <source>
        <dbReference type="ARBA" id="ARBA00013160"/>
    </source>
</evidence>
<evidence type="ECO:0000256" key="9">
    <source>
        <dbReference type="RuleBase" id="RU361234"/>
    </source>
</evidence>
<evidence type="ECO:0000256" key="7">
    <source>
        <dbReference type="ARBA" id="ARBA00033323"/>
    </source>
</evidence>
<evidence type="ECO:0000256" key="3">
    <source>
        <dbReference type="ARBA" id="ARBA00022741"/>
    </source>
</evidence>
<dbReference type="Proteomes" id="UP001151516">
    <property type="component" value="Unassembled WGS sequence"/>
</dbReference>